<evidence type="ECO:0000259" key="15">
    <source>
        <dbReference type="PROSITE" id="PS50109"/>
    </source>
</evidence>
<dbReference type="KEGG" id="tzo:THMIRHAT_12050"/>
<dbReference type="InterPro" id="IPR029151">
    <property type="entry name" value="Sensor-like_sf"/>
</dbReference>
<protein>
    <recommendedName>
        <fullName evidence="3">histidine kinase</fullName>
        <ecNumber evidence="3">2.7.13.3</ecNumber>
    </recommendedName>
</protein>
<dbReference type="SUPFAM" id="SSF103190">
    <property type="entry name" value="Sensory domain-like"/>
    <property type="match status" value="2"/>
</dbReference>
<evidence type="ECO:0000256" key="7">
    <source>
        <dbReference type="ARBA" id="ARBA00022692"/>
    </source>
</evidence>
<keyword evidence="7 14" id="KW-0812">Transmembrane</keyword>
<sequence length="882" mass="99540">MTPIFKKQLMFALPIFLIILGLMLAVFEIDQSLREKTIIHNFKNDTKHIAEHIQNHLVGVNSDVLFLAAQKKALGTLCYQHEDKLSSGLSAEYLKFMELNPQYIQLRLIDLMGQEVVRVDRIQDQVIATPYEALQDKSGRYYFKEAEHITPGTVYQSLFDLNIEQGVIERPFKPTIRFLSPVVDELNKTVGFVALNLDASRLLNELEIFAKNSKGDVYWVNRNGYYFMSPDESQNWGFMFGKTAWSLASEFADVWRNLPNIDAQGDLLDNSVFYQLEVLNSQTPMSAEQFNYHQLPNQGADMPWYVVGRLNLNDLPDLVWWQHYWPLVFSALLALVLLFLLRLTSRLVTTVSELSRRESALVESQNAVMQSQTRFKELFEAVPVGLMIINQHGQVESSNQQIKQLLNLSLPSRPDEQLTNLVKELFKFALHQTLEDFFAAPKRVEVLRDNPFVCSCDGDIQKFFEVIIDPLSYGQEQLAIVVMRDVTSGLQIEDQLRQSQKMEAIGQLTGGIAHDFNNMLGIVMGNLELLKLNSEQDEKQLTRIDNMMTALKNAASLTQKLLGISRKKTLKIETIDVSLLMNEVLEMLHRTIKHRIQIHYQSGSDLPLIRVDASELLNALINLAVNAKDAMPDGGSIFIKTERVYLDEAYVNSIAESIPEGEYLKIEVEDTGSGIPPEIIDKVLEPFYTTKEIGKGTGLGLAMVYGFIKQSNGHMHIYSEVGKGTNIHIYLPVVEDGSLKTLSATPSTQSLIHLAGKKVLVVDDEIHLASILKDYLLLDGMECDLAFTGDQAWLNLTQKSYDLVISDIVMPGKIDGIKLAELILTLKHPMPVILCSGFSSDLLVKQHLMNGDILFIKKPYSRDIVQQTVLKAFKCLGANHAS</sequence>
<dbReference type="EC" id="2.7.13.3" evidence="3"/>
<evidence type="ECO:0000313" key="18">
    <source>
        <dbReference type="Proteomes" id="UP000501466"/>
    </source>
</evidence>
<evidence type="ECO:0000256" key="13">
    <source>
        <dbReference type="PROSITE-ProRule" id="PRU00169"/>
    </source>
</evidence>
<accession>A0A6F8PMX6</accession>
<organism evidence="17 18">
    <name type="scientific">Thiosulfativibrio zosterae</name>
    <dbReference type="NCBI Taxonomy" id="2675053"/>
    <lineage>
        <taxon>Bacteria</taxon>
        <taxon>Pseudomonadati</taxon>
        <taxon>Pseudomonadota</taxon>
        <taxon>Gammaproteobacteria</taxon>
        <taxon>Thiotrichales</taxon>
        <taxon>Piscirickettsiaceae</taxon>
        <taxon>Thiosulfativibrio</taxon>
    </lineage>
</organism>
<dbReference type="InterPro" id="IPR004358">
    <property type="entry name" value="Sig_transdc_His_kin-like_C"/>
</dbReference>
<dbReference type="SUPFAM" id="SSF52172">
    <property type="entry name" value="CheY-like"/>
    <property type="match status" value="1"/>
</dbReference>
<evidence type="ECO:0000256" key="10">
    <source>
        <dbReference type="ARBA" id="ARBA00022840"/>
    </source>
</evidence>
<dbReference type="Proteomes" id="UP000501466">
    <property type="component" value="Chromosome"/>
</dbReference>
<keyword evidence="18" id="KW-1185">Reference proteome</keyword>
<dbReference type="Gene3D" id="3.30.450.20">
    <property type="entry name" value="PAS domain"/>
    <property type="match status" value="3"/>
</dbReference>
<keyword evidence="14" id="KW-0472">Membrane</keyword>
<dbReference type="PROSITE" id="PS50110">
    <property type="entry name" value="RESPONSE_REGULATORY"/>
    <property type="match status" value="1"/>
</dbReference>
<feature type="domain" description="Response regulatory" evidence="16">
    <location>
        <begin position="758"/>
        <end position="873"/>
    </location>
</feature>
<dbReference type="Pfam" id="PF02518">
    <property type="entry name" value="HATPase_c"/>
    <property type="match status" value="1"/>
</dbReference>
<keyword evidence="10" id="KW-0067">ATP-binding</keyword>
<evidence type="ECO:0000259" key="16">
    <source>
        <dbReference type="PROSITE" id="PS50110"/>
    </source>
</evidence>
<keyword evidence="12" id="KW-0902">Two-component regulatory system</keyword>
<dbReference type="SUPFAM" id="SSF55874">
    <property type="entry name" value="ATPase domain of HSP90 chaperone/DNA topoisomerase II/histidine kinase"/>
    <property type="match status" value="1"/>
</dbReference>
<keyword evidence="8" id="KW-0547">Nucleotide-binding</keyword>
<evidence type="ECO:0000256" key="12">
    <source>
        <dbReference type="ARBA" id="ARBA00023012"/>
    </source>
</evidence>
<dbReference type="GO" id="GO:0005524">
    <property type="term" value="F:ATP binding"/>
    <property type="evidence" value="ECO:0007669"/>
    <property type="project" value="UniProtKB-KW"/>
</dbReference>
<dbReference type="InterPro" id="IPR035965">
    <property type="entry name" value="PAS-like_dom_sf"/>
</dbReference>
<keyword evidence="11 14" id="KW-1133">Transmembrane helix</keyword>
<evidence type="ECO:0000256" key="2">
    <source>
        <dbReference type="ARBA" id="ARBA00004651"/>
    </source>
</evidence>
<comment type="catalytic activity">
    <reaction evidence="1">
        <text>ATP + protein L-histidine = ADP + protein N-phospho-L-histidine.</text>
        <dbReference type="EC" id="2.7.13.3"/>
    </reaction>
</comment>
<evidence type="ECO:0000256" key="6">
    <source>
        <dbReference type="ARBA" id="ARBA00022679"/>
    </source>
</evidence>
<evidence type="ECO:0000256" key="3">
    <source>
        <dbReference type="ARBA" id="ARBA00012438"/>
    </source>
</evidence>
<dbReference type="Gene3D" id="3.30.565.10">
    <property type="entry name" value="Histidine kinase-like ATPase, C-terminal domain"/>
    <property type="match status" value="1"/>
</dbReference>
<feature type="domain" description="Histidine kinase" evidence="15">
    <location>
        <begin position="511"/>
        <end position="735"/>
    </location>
</feature>
<keyword evidence="5 13" id="KW-0597">Phosphoprotein</keyword>
<evidence type="ECO:0000256" key="11">
    <source>
        <dbReference type="ARBA" id="ARBA00022989"/>
    </source>
</evidence>
<reference evidence="18" key="1">
    <citation type="submission" date="2019-11" db="EMBL/GenBank/DDBJ databases">
        <title>Isolation and characterization of two novel species in the genus Thiomicrorhabdus.</title>
        <authorList>
            <person name="Mochizuki J."/>
            <person name="Kojima H."/>
            <person name="Fukui M."/>
        </authorList>
    </citation>
    <scope>NUCLEOTIDE SEQUENCE [LARGE SCALE GENOMIC DNA]</scope>
    <source>
        <strain evidence="18">AkT22</strain>
    </source>
</reference>
<dbReference type="AlphaFoldDB" id="A0A6F8PMX6"/>
<evidence type="ECO:0000256" key="4">
    <source>
        <dbReference type="ARBA" id="ARBA00022475"/>
    </source>
</evidence>
<feature type="modified residue" description="4-aspartylphosphate" evidence="13">
    <location>
        <position position="807"/>
    </location>
</feature>
<gene>
    <name evidence="17" type="ORF">THMIRHAT_12050</name>
</gene>
<dbReference type="InterPro" id="IPR036097">
    <property type="entry name" value="HisK_dim/P_sf"/>
</dbReference>
<dbReference type="PANTHER" id="PTHR43065">
    <property type="entry name" value="SENSOR HISTIDINE KINASE"/>
    <property type="match status" value="1"/>
</dbReference>
<comment type="subcellular location">
    <subcellularLocation>
        <location evidence="2">Cell membrane</location>
        <topology evidence="2">Multi-pass membrane protein</topology>
    </subcellularLocation>
</comment>
<evidence type="ECO:0000256" key="8">
    <source>
        <dbReference type="ARBA" id="ARBA00022741"/>
    </source>
</evidence>
<dbReference type="GO" id="GO:0005886">
    <property type="term" value="C:plasma membrane"/>
    <property type="evidence" value="ECO:0007669"/>
    <property type="project" value="UniProtKB-SubCell"/>
</dbReference>
<feature type="transmembrane region" description="Helical" evidence="14">
    <location>
        <begin position="9"/>
        <end position="27"/>
    </location>
</feature>
<dbReference type="GO" id="GO:0000155">
    <property type="term" value="F:phosphorelay sensor kinase activity"/>
    <property type="evidence" value="ECO:0007669"/>
    <property type="project" value="InterPro"/>
</dbReference>
<name>A0A6F8PMX6_9GAMM</name>
<dbReference type="InterPro" id="IPR011006">
    <property type="entry name" value="CheY-like_superfamily"/>
</dbReference>
<dbReference type="RefSeq" id="WP_173291257.1">
    <property type="nucleotide sequence ID" value="NZ_AP021888.1"/>
</dbReference>
<keyword evidence="9" id="KW-0418">Kinase</keyword>
<dbReference type="SMART" id="SM00448">
    <property type="entry name" value="REC"/>
    <property type="match status" value="1"/>
</dbReference>
<dbReference type="Pfam" id="PF00072">
    <property type="entry name" value="Response_reg"/>
    <property type="match status" value="1"/>
</dbReference>
<dbReference type="InterPro" id="IPR036890">
    <property type="entry name" value="HATPase_C_sf"/>
</dbReference>
<dbReference type="SMART" id="SM00388">
    <property type="entry name" value="HisKA"/>
    <property type="match status" value="1"/>
</dbReference>
<evidence type="ECO:0000256" key="1">
    <source>
        <dbReference type="ARBA" id="ARBA00000085"/>
    </source>
</evidence>
<dbReference type="SUPFAM" id="SSF55785">
    <property type="entry name" value="PYP-like sensor domain (PAS domain)"/>
    <property type="match status" value="1"/>
</dbReference>
<dbReference type="InterPro" id="IPR048760">
    <property type="entry name" value="VP0354-like_sensor_dom"/>
</dbReference>
<dbReference type="InterPro" id="IPR003661">
    <property type="entry name" value="HisK_dim/P_dom"/>
</dbReference>
<dbReference type="Pfam" id="PF21623">
    <property type="entry name" value="HK_sensor_dom_bact"/>
    <property type="match status" value="1"/>
</dbReference>
<dbReference type="Gene3D" id="1.10.287.130">
    <property type="match status" value="1"/>
</dbReference>
<evidence type="ECO:0000313" key="17">
    <source>
        <dbReference type="EMBL" id="BBP43459.1"/>
    </source>
</evidence>
<dbReference type="Gene3D" id="3.40.50.2300">
    <property type="match status" value="1"/>
</dbReference>
<keyword evidence="6" id="KW-0808">Transferase</keyword>
<dbReference type="InterPro" id="IPR003594">
    <property type="entry name" value="HATPase_dom"/>
</dbReference>
<dbReference type="InterPro" id="IPR005467">
    <property type="entry name" value="His_kinase_dom"/>
</dbReference>
<dbReference type="SUPFAM" id="SSF47384">
    <property type="entry name" value="Homodimeric domain of signal transducing histidine kinase"/>
    <property type="match status" value="1"/>
</dbReference>
<dbReference type="CDD" id="cd00156">
    <property type="entry name" value="REC"/>
    <property type="match status" value="1"/>
</dbReference>
<dbReference type="PRINTS" id="PR00344">
    <property type="entry name" value="BCTRLSENSOR"/>
</dbReference>
<evidence type="ECO:0000256" key="14">
    <source>
        <dbReference type="SAM" id="Phobius"/>
    </source>
</evidence>
<feature type="transmembrane region" description="Helical" evidence="14">
    <location>
        <begin position="323"/>
        <end position="341"/>
    </location>
</feature>
<dbReference type="EMBL" id="AP021888">
    <property type="protein sequence ID" value="BBP43459.1"/>
    <property type="molecule type" value="Genomic_DNA"/>
</dbReference>
<dbReference type="CDD" id="cd00082">
    <property type="entry name" value="HisKA"/>
    <property type="match status" value="1"/>
</dbReference>
<dbReference type="InterPro" id="IPR001789">
    <property type="entry name" value="Sig_transdc_resp-reg_receiver"/>
</dbReference>
<keyword evidence="4" id="KW-1003">Cell membrane</keyword>
<evidence type="ECO:0000256" key="5">
    <source>
        <dbReference type="ARBA" id="ARBA00022553"/>
    </source>
</evidence>
<dbReference type="SMART" id="SM00387">
    <property type="entry name" value="HATPase_c"/>
    <property type="match status" value="1"/>
</dbReference>
<proteinExistence type="predicted"/>
<dbReference type="PANTHER" id="PTHR43065:SF49">
    <property type="entry name" value="HISTIDINE KINASE"/>
    <property type="match status" value="1"/>
</dbReference>
<evidence type="ECO:0000256" key="9">
    <source>
        <dbReference type="ARBA" id="ARBA00022777"/>
    </source>
</evidence>
<dbReference type="PROSITE" id="PS50109">
    <property type="entry name" value="HIS_KIN"/>
    <property type="match status" value="1"/>
</dbReference>